<proteinExistence type="predicted"/>
<dbReference type="Gene3D" id="3.80.10.10">
    <property type="entry name" value="Ribonuclease Inhibitor"/>
    <property type="match status" value="1"/>
</dbReference>
<keyword evidence="1" id="KW-0812">Transmembrane</keyword>
<dbReference type="Gene3D" id="3.30.9.10">
    <property type="entry name" value="D-Amino Acid Oxidase, subunit A, domain 2"/>
    <property type="match status" value="1"/>
</dbReference>
<name>A0A815CT28_9BILA</name>
<dbReference type="InterPro" id="IPR001611">
    <property type="entry name" value="Leu-rich_rpt"/>
</dbReference>
<dbReference type="InterPro" id="IPR036188">
    <property type="entry name" value="FAD/NAD-bd_sf"/>
</dbReference>
<dbReference type="AlphaFoldDB" id="A0A815CT28"/>
<evidence type="ECO:0000313" key="2">
    <source>
        <dbReference type="EMBL" id="CAF1287860.1"/>
    </source>
</evidence>
<reference evidence="2" key="1">
    <citation type="submission" date="2021-02" db="EMBL/GenBank/DDBJ databases">
        <authorList>
            <person name="Nowell W R."/>
        </authorList>
    </citation>
    <scope>NUCLEOTIDE SEQUENCE</scope>
</reference>
<dbReference type="EMBL" id="CAJNOE010000608">
    <property type="protein sequence ID" value="CAF1287860.1"/>
    <property type="molecule type" value="Genomic_DNA"/>
</dbReference>
<evidence type="ECO:0000256" key="1">
    <source>
        <dbReference type="SAM" id="Phobius"/>
    </source>
</evidence>
<comment type="caution">
    <text evidence="2">The sequence shown here is derived from an EMBL/GenBank/DDBJ whole genome shotgun (WGS) entry which is preliminary data.</text>
</comment>
<evidence type="ECO:0000313" key="3">
    <source>
        <dbReference type="Proteomes" id="UP000663860"/>
    </source>
</evidence>
<dbReference type="SMART" id="SM00368">
    <property type="entry name" value="LRR_RI"/>
    <property type="match status" value="2"/>
</dbReference>
<sequence>MNLTNADIGSIVHAIRSRKTPLLSLVIGDSKLTDVGIKKLVEAIIKDKQRIDTLSLGGNPIGDAGVQHILKLFGNNILDVLSIPGVGLTDKGVKVLVDGILRSKQSSPVQSLQIGYNKGITDKSVKQLLRLVGLKKLLRASDRPGFMKISPEFIQFPDDPLIYPKDRRGSATNFDYFTKQTQEWIAHYATYVDPHNYWYDNTSTCLATFVPDNGFIIDHLPSNVNYHSKIVMYAAGWGMKFAPVWAELLTYLVSDTEATSPYVKYLPNFGFNIEGRVIDSQTTTMSPFIPTTTTATPKGWGTTSIVLTSVSVAIVVILVAIFIVRKCKVIEKCAAKDPVGENTGLIRSP</sequence>
<dbReference type="SUPFAM" id="SSF52047">
    <property type="entry name" value="RNI-like"/>
    <property type="match status" value="1"/>
</dbReference>
<accession>A0A815CT28</accession>
<gene>
    <name evidence="2" type="ORF">IZO911_LOCUS33341</name>
</gene>
<feature type="transmembrane region" description="Helical" evidence="1">
    <location>
        <begin position="300"/>
        <end position="324"/>
    </location>
</feature>
<dbReference type="Gene3D" id="3.50.50.60">
    <property type="entry name" value="FAD/NAD(P)-binding domain"/>
    <property type="match status" value="1"/>
</dbReference>
<dbReference type="InterPro" id="IPR032675">
    <property type="entry name" value="LRR_dom_sf"/>
</dbReference>
<keyword evidence="1" id="KW-1133">Transmembrane helix</keyword>
<organism evidence="2 3">
    <name type="scientific">Adineta steineri</name>
    <dbReference type="NCBI Taxonomy" id="433720"/>
    <lineage>
        <taxon>Eukaryota</taxon>
        <taxon>Metazoa</taxon>
        <taxon>Spiralia</taxon>
        <taxon>Gnathifera</taxon>
        <taxon>Rotifera</taxon>
        <taxon>Eurotatoria</taxon>
        <taxon>Bdelloidea</taxon>
        <taxon>Adinetida</taxon>
        <taxon>Adinetidae</taxon>
        <taxon>Adineta</taxon>
    </lineage>
</organism>
<keyword evidence="1" id="KW-0472">Membrane</keyword>
<dbReference type="Proteomes" id="UP000663860">
    <property type="component" value="Unassembled WGS sequence"/>
</dbReference>
<dbReference type="Pfam" id="PF13516">
    <property type="entry name" value="LRR_6"/>
    <property type="match status" value="1"/>
</dbReference>
<protein>
    <submittedName>
        <fullName evidence="2">Uncharacterized protein</fullName>
    </submittedName>
</protein>